<dbReference type="EC" id="3.1.-.-" evidence="9"/>
<evidence type="ECO:0000313" key="11">
    <source>
        <dbReference type="Proteomes" id="UP001321804"/>
    </source>
</evidence>
<dbReference type="GO" id="GO:0004521">
    <property type="term" value="F:RNA endonuclease activity"/>
    <property type="evidence" value="ECO:0007669"/>
    <property type="project" value="InterPro"/>
</dbReference>
<dbReference type="Proteomes" id="UP001321804">
    <property type="component" value="Chromosome"/>
</dbReference>
<dbReference type="AlphaFoldDB" id="A0AAU9DKV6"/>
<dbReference type="SUPFAM" id="SSF143430">
    <property type="entry name" value="TTP0101/SSO1404-like"/>
    <property type="match status" value="1"/>
</dbReference>
<dbReference type="GO" id="GO:0016787">
    <property type="term" value="F:hydrolase activity"/>
    <property type="evidence" value="ECO:0007669"/>
    <property type="project" value="UniProtKB-KW"/>
</dbReference>
<organism evidence="10 11">
    <name type="scientific">Xylocopilactobacillus apis</name>
    <dbReference type="NCBI Taxonomy" id="2932183"/>
    <lineage>
        <taxon>Bacteria</taxon>
        <taxon>Bacillati</taxon>
        <taxon>Bacillota</taxon>
        <taxon>Bacilli</taxon>
        <taxon>Lactobacillales</taxon>
        <taxon>Lactobacillaceae</taxon>
        <taxon>Xylocopilactobacillus</taxon>
    </lineage>
</organism>
<gene>
    <name evidence="9 10" type="primary">cas2</name>
    <name evidence="10" type="ORF">KIMC2_07260</name>
</gene>
<proteinExistence type="inferred from homology"/>
<evidence type="ECO:0000256" key="9">
    <source>
        <dbReference type="HAMAP-Rule" id="MF_01471"/>
    </source>
</evidence>
<feature type="binding site" evidence="9">
    <location>
        <position position="15"/>
    </location>
    <ligand>
        <name>Mg(2+)</name>
        <dbReference type="ChEBI" id="CHEBI:18420"/>
        <note>catalytic</note>
    </ligand>
</feature>
<keyword evidence="11" id="KW-1185">Reference proteome</keyword>
<evidence type="ECO:0000256" key="1">
    <source>
        <dbReference type="ARBA" id="ARBA00001946"/>
    </source>
</evidence>
<evidence type="ECO:0000313" key="10">
    <source>
        <dbReference type="EMBL" id="BDR56164.1"/>
    </source>
</evidence>
<evidence type="ECO:0000256" key="7">
    <source>
        <dbReference type="ARBA" id="ARBA00022842"/>
    </source>
</evidence>
<keyword evidence="8 9" id="KW-0051">Antiviral defense</keyword>
<dbReference type="KEGG" id="xak:KIMC2_07260"/>
<keyword evidence="3 9" id="KW-0540">Nuclease</keyword>
<dbReference type="NCBIfam" id="TIGR01573">
    <property type="entry name" value="cas2"/>
    <property type="match status" value="1"/>
</dbReference>
<evidence type="ECO:0000256" key="8">
    <source>
        <dbReference type="ARBA" id="ARBA00023118"/>
    </source>
</evidence>
<dbReference type="GO" id="GO:0051607">
    <property type="term" value="P:defense response to virus"/>
    <property type="evidence" value="ECO:0007669"/>
    <property type="project" value="UniProtKB-UniRule"/>
</dbReference>
<comment type="subunit">
    <text evidence="9">Homodimer, forms a heterotetramer with a Cas1 homodimer.</text>
</comment>
<dbReference type="Gene3D" id="3.30.70.240">
    <property type="match status" value="1"/>
</dbReference>
<evidence type="ECO:0000256" key="4">
    <source>
        <dbReference type="ARBA" id="ARBA00022723"/>
    </source>
</evidence>
<evidence type="ECO:0000256" key="6">
    <source>
        <dbReference type="ARBA" id="ARBA00022801"/>
    </source>
</evidence>
<reference evidence="10 11" key="1">
    <citation type="journal article" date="2023" name="Microbiol. Spectr.">
        <title>Symbiosis of Carpenter Bees with Uncharacterized Lactic Acid Bacteria Showing NAD Auxotrophy.</title>
        <authorList>
            <person name="Kawasaki S."/>
            <person name="Ozawa K."/>
            <person name="Mori T."/>
            <person name="Yamamoto A."/>
            <person name="Ito M."/>
            <person name="Ohkuma M."/>
            <person name="Sakamoto M."/>
            <person name="Matsutani M."/>
        </authorList>
    </citation>
    <scope>NUCLEOTIDE SEQUENCE [LARGE SCALE GENOMIC DNA]</scope>
    <source>
        <strain evidence="10 11">KimC2</strain>
    </source>
</reference>
<comment type="function">
    <text evidence="9">CRISPR (clustered regularly interspaced short palindromic repeat), is an adaptive immune system that provides protection against mobile genetic elements (viruses, transposable elements and conjugative plasmids). CRISPR clusters contain sequences complementary to antecedent mobile elements and target invading nucleic acids. CRISPR clusters are transcribed and processed into CRISPR RNA (crRNA). Functions as a ssRNA-specific endoribonuclease. Involved in the integration of spacer DNA into the CRISPR cassette.</text>
</comment>
<sequence length="108" mass="12709">MSLRYRVMRLLIFFDVPTLTADDRRNYRKLHQSLVKEGFLMIQESVYSRVLINKQSAAFLEERIQRVAPVNGIVQSMIVTEKQYSEIKFLAGKKIDDVRNSDERMIVI</sequence>
<dbReference type="InterPro" id="IPR021127">
    <property type="entry name" value="CRISPR_associated_Cas2"/>
</dbReference>
<dbReference type="HAMAP" id="MF_01471">
    <property type="entry name" value="Cas2"/>
    <property type="match status" value="1"/>
</dbReference>
<dbReference type="RefSeq" id="WP_425613209.1">
    <property type="nucleotide sequence ID" value="NZ_AP026801.1"/>
</dbReference>
<accession>A0AAU9DKV6</accession>
<name>A0AAU9DKV6_9LACO</name>
<comment type="cofactor">
    <cofactor evidence="1 9">
        <name>Mg(2+)</name>
        <dbReference type="ChEBI" id="CHEBI:18420"/>
    </cofactor>
</comment>
<dbReference type="GO" id="GO:0043571">
    <property type="term" value="P:maintenance of CRISPR repeat elements"/>
    <property type="evidence" value="ECO:0007669"/>
    <property type="project" value="UniProtKB-UniRule"/>
</dbReference>
<keyword evidence="6 9" id="KW-0378">Hydrolase</keyword>
<keyword evidence="5 9" id="KW-0255">Endonuclease</keyword>
<evidence type="ECO:0000256" key="5">
    <source>
        <dbReference type="ARBA" id="ARBA00022759"/>
    </source>
</evidence>
<keyword evidence="7 9" id="KW-0460">Magnesium</keyword>
<evidence type="ECO:0000256" key="3">
    <source>
        <dbReference type="ARBA" id="ARBA00022722"/>
    </source>
</evidence>
<dbReference type="Pfam" id="PF09827">
    <property type="entry name" value="CRISPR_Cas2"/>
    <property type="match status" value="1"/>
</dbReference>
<comment type="similarity">
    <text evidence="2 9">Belongs to the CRISPR-associated endoribonuclease Cas2 protein family.</text>
</comment>
<dbReference type="GO" id="GO:0046872">
    <property type="term" value="F:metal ion binding"/>
    <property type="evidence" value="ECO:0007669"/>
    <property type="project" value="UniProtKB-UniRule"/>
</dbReference>
<keyword evidence="4 9" id="KW-0479">Metal-binding</keyword>
<evidence type="ECO:0000256" key="2">
    <source>
        <dbReference type="ARBA" id="ARBA00009959"/>
    </source>
</evidence>
<dbReference type="InterPro" id="IPR019199">
    <property type="entry name" value="Virulence_VapD/CRISPR_Cas2"/>
</dbReference>
<protein>
    <recommendedName>
        <fullName evidence="9">CRISPR-associated endoribonuclease Cas2</fullName>
        <ecNumber evidence="9">3.1.-.-</ecNumber>
    </recommendedName>
</protein>
<dbReference type="EMBL" id="AP026801">
    <property type="protein sequence ID" value="BDR56164.1"/>
    <property type="molecule type" value="Genomic_DNA"/>
</dbReference>